<evidence type="ECO:0000313" key="1">
    <source>
        <dbReference type="EMBL" id="CAD8212779.1"/>
    </source>
</evidence>
<comment type="caution">
    <text evidence="1">The sequence shown here is derived from an EMBL/GenBank/DDBJ whole genome shotgun (WGS) entry which is preliminary data.</text>
</comment>
<name>A0A8S1YGR7_PAROT</name>
<reference evidence="1" key="1">
    <citation type="submission" date="2021-01" db="EMBL/GenBank/DDBJ databases">
        <authorList>
            <consortium name="Genoscope - CEA"/>
            <person name="William W."/>
        </authorList>
    </citation>
    <scope>NUCLEOTIDE SEQUENCE</scope>
</reference>
<gene>
    <name evidence="1" type="ORF">POCTA_138.1.T1590047</name>
</gene>
<keyword evidence="2" id="KW-1185">Reference proteome</keyword>
<proteinExistence type="predicted"/>
<dbReference type="EMBL" id="CAJJDP010000161">
    <property type="protein sequence ID" value="CAD8212779.1"/>
    <property type="molecule type" value="Genomic_DNA"/>
</dbReference>
<dbReference type="AlphaFoldDB" id="A0A8S1YGR7"/>
<dbReference type="Proteomes" id="UP000683925">
    <property type="component" value="Unassembled WGS sequence"/>
</dbReference>
<accession>A0A8S1YGR7</accession>
<sequence length="83" mass="9614">MIFEGYDENTVSSNQSFLFSIKGGNHVLNKVNAKPLQIPGGFWHTQCLVYKQELFVVCNQENKEGETIETNTIQRFKDRWTIC</sequence>
<protein>
    <submittedName>
        <fullName evidence="1">Uncharacterized protein</fullName>
    </submittedName>
</protein>
<evidence type="ECO:0000313" key="2">
    <source>
        <dbReference type="Proteomes" id="UP000683925"/>
    </source>
</evidence>
<organism evidence="1 2">
    <name type="scientific">Paramecium octaurelia</name>
    <dbReference type="NCBI Taxonomy" id="43137"/>
    <lineage>
        <taxon>Eukaryota</taxon>
        <taxon>Sar</taxon>
        <taxon>Alveolata</taxon>
        <taxon>Ciliophora</taxon>
        <taxon>Intramacronucleata</taxon>
        <taxon>Oligohymenophorea</taxon>
        <taxon>Peniculida</taxon>
        <taxon>Parameciidae</taxon>
        <taxon>Paramecium</taxon>
    </lineage>
</organism>